<sequence length="586" mass="64494">MGATESVLNDRSPPWSVHGQTTKSRNVRNVTMSAPGSHPLRGRTNIAAFRDVNRLHIANGRRSQDDRDSEAFQSASPYGPLEFKHQKHGVSSEPVTKEFDQEIQRISNLVNVLESLEKNLPTCEPPCPPSENREAVVPGVLLSFNRTIPAEEVLPKKSVRFELGGCRMASRQATSATFSLEQGEVARVEPVLHVRGHRAKLDGQIEVSRVPTQTENLQKTVVARVPSPLPQKYSRESRPRRGAGRWCEHCNIRLLELKRQAVRILIPIQKLRHLYAHKAQDLCQLVQLSPRQDPDLVGRIQDRLFIPDNCRRALVSDRCQVCETHVGQLKQEVVSMVQSFERAQSQDAASSAPGGSSTSASAPAPVARTAKVPTVLRLPSSGTPSGHHRLARQSRAHHSSNGNNSPSPVAAQAQAYLEQNVLLWMNPAKQNQMYPGPQGAPTQAGNMAMATDMSNRDGTGRFPVGQVAPHYSPQYTPALQYGPAPQYGFTSPQYGTTAPQFNGASPQYSTTAAPHYMGSPQQVRSPVSQYSPQYPLQQTPYHLQHPMTGQSAAASFFARLVFLCAHVVFCSGSVFVFLIFLYLKGH</sequence>
<dbReference type="GeneID" id="106158835"/>
<keyword evidence="4" id="KW-1185">Reference proteome</keyword>
<gene>
    <name evidence="5" type="primary">LOC106158835</name>
</gene>
<accession>A0A1S3HXV3</accession>
<dbReference type="PANTHER" id="PTHR21608:SF7">
    <property type="entry name" value="KINESIN-LIKE PROTEIN CG14535"/>
    <property type="match status" value="1"/>
</dbReference>
<proteinExistence type="predicted"/>
<keyword evidence="2" id="KW-0472">Membrane</keyword>
<dbReference type="InterPro" id="IPR057090">
    <property type="entry name" value="HTH_KIF26A_B_1st"/>
</dbReference>
<keyword evidence="2" id="KW-1133">Transmembrane helix</keyword>
<evidence type="ECO:0000313" key="5">
    <source>
        <dbReference type="RefSeq" id="XP_013390391.1"/>
    </source>
</evidence>
<evidence type="ECO:0000259" key="3">
    <source>
        <dbReference type="Pfam" id="PF23081"/>
    </source>
</evidence>
<evidence type="ECO:0000313" key="4">
    <source>
        <dbReference type="Proteomes" id="UP000085678"/>
    </source>
</evidence>
<feature type="region of interest" description="Disordered" evidence="1">
    <location>
        <begin position="59"/>
        <end position="98"/>
    </location>
</feature>
<feature type="compositionally biased region" description="Low complexity" evidence="1">
    <location>
        <begin position="399"/>
        <end position="408"/>
    </location>
</feature>
<dbReference type="AlphaFoldDB" id="A0A1S3HXV3"/>
<dbReference type="InterPro" id="IPR027640">
    <property type="entry name" value="Kinesin-like_fam"/>
</dbReference>
<evidence type="ECO:0000256" key="2">
    <source>
        <dbReference type="SAM" id="Phobius"/>
    </source>
</evidence>
<organism evidence="4 5">
    <name type="scientific">Lingula anatina</name>
    <name type="common">Brachiopod</name>
    <name type="synonym">Lingula unguis</name>
    <dbReference type="NCBI Taxonomy" id="7574"/>
    <lineage>
        <taxon>Eukaryota</taxon>
        <taxon>Metazoa</taxon>
        <taxon>Spiralia</taxon>
        <taxon>Lophotrochozoa</taxon>
        <taxon>Brachiopoda</taxon>
        <taxon>Linguliformea</taxon>
        <taxon>Lingulata</taxon>
        <taxon>Lingulida</taxon>
        <taxon>Linguloidea</taxon>
        <taxon>Lingulidae</taxon>
        <taxon>Lingula</taxon>
    </lineage>
</organism>
<dbReference type="OrthoDB" id="6156415at2759"/>
<feature type="region of interest" description="Disordered" evidence="1">
    <location>
        <begin position="345"/>
        <end position="408"/>
    </location>
</feature>
<protein>
    <submittedName>
        <fullName evidence="5">Uncharacterized protein LOC106158835</fullName>
    </submittedName>
</protein>
<evidence type="ECO:0000256" key="1">
    <source>
        <dbReference type="SAM" id="MobiDB-lite"/>
    </source>
</evidence>
<dbReference type="RefSeq" id="XP_013390391.1">
    <property type="nucleotide sequence ID" value="XM_013534937.1"/>
</dbReference>
<feature type="domain" description="Kinesin-like protein KIF26A/B helical" evidence="3">
    <location>
        <begin position="244"/>
        <end position="345"/>
    </location>
</feature>
<dbReference type="GO" id="GO:0003777">
    <property type="term" value="F:microtubule motor activity"/>
    <property type="evidence" value="ECO:0007669"/>
    <property type="project" value="InterPro"/>
</dbReference>
<feature type="compositionally biased region" description="Low complexity" evidence="1">
    <location>
        <begin position="345"/>
        <end position="370"/>
    </location>
</feature>
<dbReference type="STRING" id="7574.A0A1S3HXV3"/>
<dbReference type="InParanoid" id="A0A1S3HXV3"/>
<feature type="compositionally biased region" description="Polar residues" evidence="1">
    <location>
        <begin position="18"/>
        <end position="34"/>
    </location>
</feature>
<feature type="compositionally biased region" description="Basic residues" evidence="1">
    <location>
        <begin position="386"/>
        <end position="398"/>
    </location>
</feature>
<dbReference type="KEGG" id="lak:106158835"/>
<feature type="transmembrane region" description="Helical" evidence="2">
    <location>
        <begin position="556"/>
        <end position="583"/>
    </location>
</feature>
<dbReference type="Pfam" id="PF23081">
    <property type="entry name" value="HTH_KIF26A_B_1st"/>
    <property type="match status" value="1"/>
</dbReference>
<keyword evidence="2" id="KW-0812">Transmembrane</keyword>
<dbReference type="GO" id="GO:0007018">
    <property type="term" value="P:microtubule-based movement"/>
    <property type="evidence" value="ECO:0007669"/>
    <property type="project" value="InterPro"/>
</dbReference>
<dbReference type="Proteomes" id="UP000085678">
    <property type="component" value="Unplaced"/>
</dbReference>
<reference evidence="5" key="1">
    <citation type="submission" date="2025-08" db="UniProtKB">
        <authorList>
            <consortium name="RefSeq"/>
        </authorList>
    </citation>
    <scope>IDENTIFICATION</scope>
    <source>
        <tissue evidence="5">Gonads</tissue>
    </source>
</reference>
<name>A0A1S3HXV3_LINAN</name>
<dbReference type="PANTHER" id="PTHR21608">
    <property type="entry name" value="KINESIN-LIKE PROTEIN CG14535"/>
    <property type="match status" value="1"/>
</dbReference>
<feature type="region of interest" description="Disordered" evidence="1">
    <location>
        <begin position="1"/>
        <end position="42"/>
    </location>
</feature>